<dbReference type="Gene3D" id="1.10.472.80">
    <property type="entry name" value="Ypt/Rab-GAP domain of gyp1p, domain 3"/>
    <property type="match status" value="1"/>
</dbReference>
<dbReference type="PANTHER" id="PTHR22957">
    <property type="entry name" value="TBC1 DOMAIN FAMILY MEMBER GTPASE-ACTIVATING PROTEIN"/>
    <property type="match status" value="1"/>
</dbReference>
<feature type="coiled-coil region" evidence="2">
    <location>
        <begin position="404"/>
        <end position="431"/>
    </location>
</feature>
<keyword evidence="5" id="KW-1185">Reference proteome</keyword>
<accession>A0ABM0JAF7</accession>
<dbReference type="PANTHER" id="PTHR22957:SF466">
    <property type="entry name" value="SI:DKEY-238D18.4"/>
    <property type="match status" value="1"/>
</dbReference>
<keyword evidence="1" id="KW-0343">GTPase activation</keyword>
<gene>
    <name evidence="6" type="primary">LOC101858979</name>
</gene>
<sequence length="529" mass="60746">MESEEEAEILGFPIEEPKNMTHIVQRPCSVDDSFEQVDIIPSKLPPAGLALDTDVLLTSRTDPLTRTQFQEMLDPDGRLVCEHQLRKAVFLGGVCPEIRREVWAFLFGLYPCSSTTREREAILLDYIVRYHEMKSRWKTLLVVNSPPNSTPLEQCLTARYLLPEESSPSPTATTTQPVPSHLPSDSTRSQPLHDADVDQAFPAENTNTKNDGRIDLKGLGHPKLAQQYSTPDMSQKLDFMRLQAQVQVNRQKMDVQNLRTNIRVIDKDVPRTDRDVLFFSGRNNPHLRELRDILVTFAAYNGELGYAQGMNDILSRFLYVMGSEVETYWCFRTYMEKIGSDFMEEGMTYKIDLVRMLLEEMDPALLKHLETTDLGNLFFCHRWLLLGFKREFSFEDSLRCFEILSSHHLELSSLEAEKAVLREERKEFASTGGDTRTSGLATQKEYTFEVFMCATVLTECRDDFFACTDCGQVFCFLNNLTFDLDSLLTKSERLFFVYCKKTVGESFQLVDSNNSNANNKQGFLSYFFR</sequence>
<dbReference type="InterPro" id="IPR000195">
    <property type="entry name" value="Rab-GAP-TBC_dom"/>
</dbReference>
<feature type="domain" description="Rab-GAP TBC" evidence="4">
    <location>
        <begin position="93"/>
        <end position="408"/>
    </location>
</feature>
<dbReference type="InterPro" id="IPR035969">
    <property type="entry name" value="Rab-GAP_TBC_sf"/>
</dbReference>
<dbReference type="GeneID" id="101858979"/>
<dbReference type="SUPFAM" id="SSF47923">
    <property type="entry name" value="Ypt/Rab-GAP domain of gyp1p"/>
    <property type="match status" value="2"/>
</dbReference>
<protein>
    <submittedName>
        <fullName evidence="6">Uncharacterized protein LOC101858979</fullName>
    </submittedName>
</protein>
<dbReference type="Pfam" id="PF00566">
    <property type="entry name" value="RabGAP-TBC"/>
    <property type="match status" value="1"/>
</dbReference>
<organism evidence="5 6">
    <name type="scientific">Aplysia californica</name>
    <name type="common">California sea hare</name>
    <dbReference type="NCBI Taxonomy" id="6500"/>
    <lineage>
        <taxon>Eukaryota</taxon>
        <taxon>Metazoa</taxon>
        <taxon>Spiralia</taxon>
        <taxon>Lophotrochozoa</taxon>
        <taxon>Mollusca</taxon>
        <taxon>Gastropoda</taxon>
        <taxon>Heterobranchia</taxon>
        <taxon>Euthyneura</taxon>
        <taxon>Tectipleura</taxon>
        <taxon>Aplysiida</taxon>
        <taxon>Aplysioidea</taxon>
        <taxon>Aplysiidae</taxon>
        <taxon>Aplysia</taxon>
    </lineage>
</organism>
<dbReference type="RefSeq" id="XP_005089154.2">
    <property type="nucleotide sequence ID" value="XM_005089097.2"/>
</dbReference>
<name>A0ABM0JAF7_APLCA</name>
<evidence type="ECO:0000256" key="3">
    <source>
        <dbReference type="SAM" id="MobiDB-lite"/>
    </source>
</evidence>
<evidence type="ECO:0000259" key="4">
    <source>
        <dbReference type="PROSITE" id="PS50086"/>
    </source>
</evidence>
<dbReference type="Gene3D" id="1.10.8.270">
    <property type="entry name" value="putative rabgap domain of human tbc1 domain family member 14 like domains"/>
    <property type="match status" value="1"/>
</dbReference>
<keyword evidence="2" id="KW-0175">Coiled coil</keyword>
<evidence type="ECO:0000313" key="5">
    <source>
        <dbReference type="Proteomes" id="UP000694888"/>
    </source>
</evidence>
<evidence type="ECO:0000256" key="1">
    <source>
        <dbReference type="ARBA" id="ARBA00022468"/>
    </source>
</evidence>
<proteinExistence type="predicted"/>
<feature type="compositionally biased region" description="Low complexity" evidence="3">
    <location>
        <begin position="166"/>
        <end position="179"/>
    </location>
</feature>
<dbReference type="SMART" id="SM00164">
    <property type="entry name" value="TBC"/>
    <property type="match status" value="1"/>
</dbReference>
<evidence type="ECO:0000256" key="2">
    <source>
        <dbReference type="SAM" id="Coils"/>
    </source>
</evidence>
<dbReference type="Proteomes" id="UP000694888">
    <property type="component" value="Unplaced"/>
</dbReference>
<feature type="region of interest" description="Disordered" evidence="3">
    <location>
        <begin position="164"/>
        <end position="226"/>
    </location>
</feature>
<dbReference type="PROSITE" id="PS50086">
    <property type="entry name" value="TBC_RABGAP"/>
    <property type="match status" value="1"/>
</dbReference>
<evidence type="ECO:0000313" key="6">
    <source>
        <dbReference type="RefSeq" id="XP_005089154.2"/>
    </source>
</evidence>
<reference evidence="6" key="1">
    <citation type="submission" date="2025-08" db="UniProtKB">
        <authorList>
            <consortium name="RefSeq"/>
        </authorList>
    </citation>
    <scope>IDENTIFICATION</scope>
</reference>